<evidence type="ECO:0000313" key="2">
    <source>
        <dbReference type="Proteomes" id="UP000265882"/>
    </source>
</evidence>
<dbReference type="Gene3D" id="3.30.460.40">
    <property type="match status" value="1"/>
</dbReference>
<name>A0A3A4P844_ABYX5</name>
<dbReference type="AlphaFoldDB" id="A0A3A4P844"/>
<dbReference type="InterPro" id="IPR019646">
    <property type="entry name" value="Aminoglyc_AdlTrfase"/>
</dbReference>
<proteinExistence type="predicted"/>
<dbReference type="Pfam" id="PF10706">
    <property type="entry name" value="Aminoglyc_resit"/>
    <property type="match status" value="1"/>
</dbReference>
<protein>
    <submittedName>
        <fullName evidence="1">Amino acid transporter</fullName>
    </submittedName>
</protein>
<sequence>MKETMTAADVAEIMDILENAGIDVWLDGGWAIDALLGKQTRPHEDLDVVVALSQIDKIKSELATEGFSVTEDELPTRLVLKDTRGRQIDFHTVTFDSEGGGVQVLQNGRSYRYPPQGFTAMGEVNGRRMKCLSAEVQAECHYGYEPDEKDWHDMKILRQHFGIKIYSPYL</sequence>
<evidence type="ECO:0000313" key="1">
    <source>
        <dbReference type="EMBL" id="RJP24164.1"/>
    </source>
</evidence>
<gene>
    <name evidence="1" type="ORF">C4520_04550</name>
</gene>
<organism evidence="1 2">
    <name type="scientific">Abyssobacteria bacterium (strain SURF_5)</name>
    <dbReference type="NCBI Taxonomy" id="2093360"/>
    <lineage>
        <taxon>Bacteria</taxon>
        <taxon>Pseudomonadati</taxon>
        <taxon>Candidatus Hydrogenedentota</taxon>
        <taxon>Candidatus Abyssobacteria</taxon>
    </lineage>
</organism>
<comment type="caution">
    <text evidence="1">The sequence shown here is derived from an EMBL/GenBank/DDBJ whole genome shotgun (WGS) entry which is preliminary data.</text>
</comment>
<dbReference type="EMBL" id="QZKU01000039">
    <property type="protein sequence ID" value="RJP24164.1"/>
    <property type="molecule type" value="Genomic_DNA"/>
</dbReference>
<dbReference type="Proteomes" id="UP000265882">
    <property type="component" value="Unassembled WGS sequence"/>
</dbReference>
<reference evidence="1 2" key="1">
    <citation type="journal article" date="2017" name="ISME J.">
        <title>Energy and carbon metabolisms in a deep terrestrial subsurface fluid microbial community.</title>
        <authorList>
            <person name="Momper L."/>
            <person name="Jungbluth S.P."/>
            <person name="Lee M.D."/>
            <person name="Amend J.P."/>
        </authorList>
    </citation>
    <scope>NUCLEOTIDE SEQUENCE [LARGE SCALE GENOMIC DNA]</scope>
    <source>
        <strain evidence="1">SURF_5</strain>
    </source>
</reference>
<accession>A0A3A4P844</accession>